<dbReference type="eggNOG" id="ENOG502QS4E">
    <property type="taxonomic scope" value="Eukaryota"/>
</dbReference>
<dbReference type="GO" id="GO:0030992">
    <property type="term" value="C:intraciliary transport particle B"/>
    <property type="evidence" value="ECO:0007669"/>
    <property type="project" value="InterPro"/>
</dbReference>
<evidence type="ECO:0000256" key="1">
    <source>
        <dbReference type="SAM" id="MobiDB-lite"/>
    </source>
</evidence>
<gene>
    <name evidence="2" type="ORF">SPPG_03805</name>
</gene>
<dbReference type="STRING" id="645134.A0A0L0HHW9"/>
<feature type="region of interest" description="Disordered" evidence="1">
    <location>
        <begin position="1"/>
        <end position="55"/>
    </location>
</feature>
<dbReference type="AlphaFoldDB" id="A0A0L0HHW9"/>
<dbReference type="GO" id="GO:0035735">
    <property type="term" value="P:intraciliary transport involved in cilium assembly"/>
    <property type="evidence" value="ECO:0007669"/>
    <property type="project" value="TreeGrafter"/>
</dbReference>
<dbReference type="InParanoid" id="A0A0L0HHW9"/>
<sequence length="598" mass="68904">MYGRPPTGSLANRPSSRAGSTTSWGRGGAAAGGAPAPPRTGATRAGVPGTARPTTAMRGAFGFQVVDRPMTQQGLGGMRTGVQGPGRMVQDITFFQSELRQKITLLNNEVKRLCAEYDTLNKENANSAAFEKRADMLAEELRDLQGQLGDFNTLVDKLHTDTDLEDIERHYNQLKAKNERESQVLDEVFMERQQREAATRELENQIEEERRRTEEQINDLDDARRAQYYDLKEQNFRYQEEIARRQLELDELSKQTTALQEDLRQDPIKKRALALNEKVNELRTKKQEMEESLKALESESGPQEKSRLLQQVKEDNQETSAMERKILEFEEQAQKMKEQLSELDMEIDSNQAEKNAKYEELLKRDRDMQNFIDNFEDRKKDAEERNSQTEKNIVTLLDHIRSLSKHEQLPSPEGFQDLQGDLKFKEKEMRNSENTMEALVQERDRRLQDLEKVNQLETKMAAELEQLRVKMEGLKNDLIKVSDIESVKKEVEETKARNSSEREQLLTLRDTLRYQVQHTLSAKHEAKKTSLHENETAAHLAAMEQRLRHIEGTNFHLKEYISSKLAESDYKPVAKQVSALMEEVNQQILKIMSVAPAR</sequence>
<dbReference type="GeneID" id="27687293"/>
<feature type="compositionally biased region" description="Low complexity" evidence="1">
    <location>
        <begin position="15"/>
        <end position="24"/>
    </location>
</feature>
<dbReference type="OrthoDB" id="444379at2759"/>
<evidence type="ECO:0000313" key="2">
    <source>
        <dbReference type="EMBL" id="KND00683.1"/>
    </source>
</evidence>
<dbReference type="PANTHER" id="PTHR31432">
    <property type="entry name" value="INTRAFLAGELLAR TRANSPORT PROTEIN 74 HOMOLOG"/>
    <property type="match status" value="1"/>
</dbReference>
<dbReference type="GO" id="GO:0005929">
    <property type="term" value="C:cilium"/>
    <property type="evidence" value="ECO:0007669"/>
    <property type="project" value="TreeGrafter"/>
</dbReference>
<organism evidence="2 3">
    <name type="scientific">Spizellomyces punctatus (strain DAOM BR117)</name>
    <dbReference type="NCBI Taxonomy" id="645134"/>
    <lineage>
        <taxon>Eukaryota</taxon>
        <taxon>Fungi</taxon>
        <taxon>Fungi incertae sedis</taxon>
        <taxon>Chytridiomycota</taxon>
        <taxon>Chytridiomycota incertae sedis</taxon>
        <taxon>Chytridiomycetes</taxon>
        <taxon>Spizellomycetales</taxon>
        <taxon>Spizellomycetaceae</taxon>
        <taxon>Spizellomyces</taxon>
    </lineage>
</organism>
<evidence type="ECO:0000313" key="3">
    <source>
        <dbReference type="Proteomes" id="UP000053201"/>
    </source>
</evidence>
<proteinExistence type="predicted"/>
<dbReference type="OMA" id="RYWEELM"/>
<reference evidence="2 3" key="1">
    <citation type="submission" date="2009-08" db="EMBL/GenBank/DDBJ databases">
        <title>The Genome Sequence of Spizellomyces punctatus strain DAOM BR117.</title>
        <authorList>
            <consortium name="The Broad Institute Genome Sequencing Platform"/>
            <person name="Russ C."/>
            <person name="Cuomo C."/>
            <person name="Shea T."/>
            <person name="Young S.K."/>
            <person name="Zeng Q."/>
            <person name="Koehrsen M."/>
            <person name="Haas B."/>
            <person name="Borodovsky M."/>
            <person name="Guigo R."/>
            <person name="Alvarado L."/>
            <person name="Berlin A."/>
            <person name="Bochicchio J."/>
            <person name="Borenstein D."/>
            <person name="Chapman S."/>
            <person name="Chen Z."/>
            <person name="Engels R."/>
            <person name="Freedman E."/>
            <person name="Gellesch M."/>
            <person name="Goldberg J."/>
            <person name="Griggs A."/>
            <person name="Gujja S."/>
            <person name="Heiman D."/>
            <person name="Hepburn T."/>
            <person name="Howarth C."/>
            <person name="Jen D."/>
            <person name="Larson L."/>
            <person name="Lewis B."/>
            <person name="Mehta T."/>
            <person name="Park D."/>
            <person name="Pearson M."/>
            <person name="Roberts A."/>
            <person name="Saif S."/>
            <person name="Shenoy N."/>
            <person name="Sisk P."/>
            <person name="Stolte C."/>
            <person name="Sykes S."/>
            <person name="Thomson T."/>
            <person name="Walk T."/>
            <person name="White J."/>
            <person name="Yandava C."/>
            <person name="Burger G."/>
            <person name="Gray M.W."/>
            <person name="Holland P.W.H."/>
            <person name="King N."/>
            <person name="Lang F.B.F."/>
            <person name="Roger A.J."/>
            <person name="Ruiz-Trillo I."/>
            <person name="Lander E."/>
            <person name="Nusbaum C."/>
        </authorList>
    </citation>
    <scope>NUCLEOTIDE SEQUENCE [LARGE SCALE GENOMIC DNA]</scope>
    <source>
        <strain evidence="2 3">DAOM BR117</strain>
    </source>
</reference>
<dbReference type="PANTHER" id="PTHR31432:SF0">
    <property type="entry name" value="INTRAFLAGELLAR TRANSPORT PROTEIN 74 HOMOLOG"/>
    <property type="match status" value="1"/>
</dbReference>
<dbReference type="Proteomes" id="UP000053201">
    <property type="component" value="Unassembled WGS sequence"/>
</dbReference>
<dbReference type="EMBL" id="KQ257455">
    <property type="protein sequence ID" value="KND00683.1"/>
    <property type="molecule type" value="Genomic_DNA"/>
</dbReference>
<feature type="region of interest" description="Disordered" evidence="1">
    <location>
        <begin position="285"/>
        <end position="307"/>
    </location>
</feature>
<name>A0A0L0HHW9_SPIPD</name>
<keyword evidence="3" id="KW-1185">Reference proteome</keyword>
<dbReference type="GO" id="GO:0048487">
    <property type="term" value="F:beta-tubulin binding"/>
    <property type="evidence" value="ECO:0007669"/>
    <property type="project" value="InterPro"/>
</dbReference>
<dbReference type="VEuPathDB" id="FungiDB:SPPG_03805"/>
<accession>A0A0L0HHW9</accession>
<dbReference type="InterPro" id="IPR029602">
    <property type="entry name" value="IFT74"/>
</dbReference>
<protein>
    <submittedName>
        <fullName evidence="2">Uncharacterized protein</fullName>
    </submittedName>
</protein>
<dbReference type="RefSeq" id="XP_016608722.1">
    <property type="nucleotide sequence ID" value="XM_016752052.1"/>
</dbReference>